<feature type="domain" description="RING-type" evidence="18">
    <location>
        <begin position="28"/>
        <end position="72"/>
    </location>
</feature>
<evidence type="ECO:0000259" key="18">
    <source>
        <dbReference type="PROSITE" id="PS50089"/>
    </source>
</evidence>
<dbReference type="SMART" id="SM00184">
    <property type="entry name" value="RING"/>
    <property type="match status" value="1"/>
</dbReference>
<evidence type="ECO:0000256" key="5">
    <source>
        <dbReference type="ARBA" id="ARBA00012483"/>
    </source>
</evidence>
<reference evidence="20 21" key="1">
    <citation type="journal article" date="2024" name="Nat. Commun.">
        <title>Phylogenomics reveals the evolutionary origins of lichenization in chlorophyte algae.</title>
        <authorList>
            <person name="Puginier C."/>
            <person name="Libourel C."/>
            <person name="Otte J."/>
            <person name="Skaloud P."/>
            <person name="Haon M."/>
            <person name="Grisel S."/>
            <person name="Petersen M."/>
            <person name="Berrin J.G."/>
            <person name="Delaux P.M."/>
            <person name="Dal Grande F."/>
            <person name="Keller J."/>
        </authorList>
    </citation>
    <scope>NUCLEOTIDE SEQUENCE [LARGE SCALE GENOMIC DNA]</scope>
    <source>
        <strain evidence="20 21">SAG 245.80</strain>
    </source>
</reference>
<comment type="similarity">
    <text evidence="4">Belongs to the RAD18 family.</text>
</comment>
<comment type="subcellular location">
    <subcellularLocation>
        <location evidence="2">Nucleus</location>
    </subcellularLocation>
</comment>
<gene>
    <name evidence="20" type="ORF">WJX81_007373</name>
</gene>
<keyword evidence="11" id="KW-0862">Zinc</keyword>
<evidence type="ECO:0000256" key="12">
    <source>
        <dbReference type="ARBA" id="ARBA00023125"/>
    </source>
</evidence>
<name>A0AAW1R4H0_9CHLO</name>
<protein>
    <recommendedName>
        <fullName evidence="5">RING-type E3 ubiquitin transferase</fullName>
        <ecNumber evidence="5">2.3.2.27</ecNumber>
    </recommendedName>
    <alternativeName>
        <fullName evidence="15">RING-type E3 ubiquitin transferase RAD18</fullName>
    </alternativeName>
</protein>
<evidence type="ECO:0000256" key="3">
    <source>
        <dbReference type="ARBA" id="ARBA00004906"/>
    </source>
</evidence>
<evidence type="ECO:0000256" key="16">
    <source>
        <dbReference type="PROSITE-ProRule" id="PRU00175"/>
    </source>
</evidence>
<evidence type="ECO:0000313" key="20">
    <source>
        <dbReference type="EMBL" id="KAK9828430.1"/>
    </source>
</evidence>
<feature type="region of interest" description="Disordered" evidence="17">
    <location>
        <begin position="116"/>
        <end position="163"/>
    </location>
</feature>
<feature type="compositionally biased region" description="Gly residues" evidence="17">
    <location>
        <begin position="246"/>
        <end position="263"/>
    </location>
</feature>
<proteinExistence type="inferred from homology"/>
<dbReference type="EMBL" id="JALJOU010000051">
    <property type="protein sequence ID" value="KAK9828430.1"/>
    <property type="molecule type" value="Genomic_DNA"/>
</dbReference>
<keyword evidence="12" id="KW-0238">DNA-binding</keyword>
<dbReference type="GO" id="GO:0006513">
    <property type="term" value="P:protein monoubiquitination"/>
    <property type="evidence" value="ECO:0007669"/>
    <property type="project" value="InterPro"/>
</dbReference>
<dbReference type="PROSITE" id="PS50800">
    <property type="entry name" value="SAP"/>
    <property type="match status" value="1"/>
</dbReference>
<dbReference type="InterPro" id="IPR003034">
    <property type="entry name" value="SAP_dom"/>
</dbReference>
<keyword evidence="6" id="KW-0808">Transferase</keyword>
<feature type="region of interest" description="Disordered" evidence="17">
    <location>
        <begin position="230"/>
        <end position="274"/>
    </location>
</feature>
<dbReference type="InterPro" id="IPR013083">
    <property type="entry name" value="Znf_RING/FYVE/PHD"/>
</dbReference>
<dbReference type="GO" id="GO:0097505">
    <property type="term" value="C:Rad6-Rad18 complex"/>
    <property type="evidence" value="ECO:0007669"/>
    <property type="project" value="TreeGrafter"/>
</dbReference>
<sequence length="407" mass="42143">MSQPEEPEYPPGVPGRKQLCALDSLAQCSICHYFYQGMPLLLECGHSYCSACIRSNLRFQEQSGAARCPLCRKPAAEHSLRANLALRDLVAALRALRPLLLQMASAAAAAAAAAGDAGGAPGSTSGGRQRRKRPARDPDPEFSPSPAPSRSPPKRARRAESAGRAAAACGGVLHLANGQRGGTGRGGRAGGSGGGGAYVRCPICSLSLRESFLNSHLDTCLQKDAEGPAQLRAGPSAAPPARSRGCSGGPGEATNGSGGGGASGRTTRGRTAEATPALAVPPKLAMALLKERELRERLRAYNLPTTGKRAELEQRYGEFRVAVQSALDAGEAVSYREIVQRLDRRDRRVAHAALNPITLRSGGGSGPCAAPDGGLVGGSSGVELASKDFSQLIQETRQRGSTARPAA</sequence>
<keyword evidence="9 16" id="KW-0863">Zinc-finger</keyword>
<evidence type="ECO:0000256" key="15">
    <source>
        <dbReference type="ARBA" id="ARBA00031783"/>
    </source>
</evidence>
<evidence type="ECO:0000256" key="4">
    <source>
        <dbReference type="ARBA" id="ARBA00009506"/>
    </source>
</evidence>
<evidence type="ECO:0000256" key="2">
    <source>
        <dbReference type="ARBA" id="ARBA00004123"/>
    </source>
</evidence>
<dbReference type="SMART" id="SM00734">
    <property type="entry name" value="ZnF_Rad18"/>
    <property type="match status" value="1"/>
</dbReference>
<dbReference type="GO" id="GO:0006301">
    <property type="term" value="P:DNA damage tolerance"/>
    <property type="evidence" value="ECO:0007669"/>
    <property type="project" value="InterPro"/>
</dbReference>
<comment type="pathway">
    <text evidence="3">Protein modification; protein ubiquitination.</text>
</comment>
<comment type="catalytic activity">
    <reaction evidence="1">
        <text>S-ubiquitinyl-[E2 ubiquitin-conjugating enzyme]-L-cysteine + [acceptor protein]-L-lysine = [E2 ubiquitin-conjugating enzyme]-L-cysteine + N(6)-ubiquitinyl-[acceptor protein]-L-lysine.</text>
        <dbReference type="EC" id="2.3.2.27"/>
    </reaction>
</comment>
<evidence type="ECO:0000256" key="13">
    <source>
        <dbReference type="ARBA" id="ARBA00023204"/>
    </source>
</evidence>
<evidence type="ECO:0000256" key="11">
    <source>
        <dbReference type="ARBA" id="ARBA00022833"/>
    </source>
</evidence>
<keyword evidence="8" id="KW-0227">DNA damage</keyword>
<evidence type="ECO:0000256" key="14">
    <source>
        <dbReference type="ARBA" id="ARBA00023242"/>
    </source>
</evidence>
<comment type="caution">
    <text evidence="20">The sequence shown here is derived from an EMBL/GenBank/DDBJ whole genome shotgun (WGS) entry which is preliminary data.</text>
</comment>
<keyword evidence="14" id="KW-0539">Nucleus</keyword>
<dbReference type="Proteomes" id="UP001445335">
    <property type="component" value="Unassembled WGS sequence"/>
</dbReference>
<evidence type="ECO:0000256" key="1">
    <source>
        <dbReference type="ARBA" id="ARBA00000900"/>
    </source>
</evidence>
<keyword evidence="13" id="KW-0234">DNA repair</keyword>
<feature type="compositionally biased region" description="Gly residues" evidence="17">
    <location>
        <begin position="116"/>
        <end position="125"/>
    </location>
</feature>
<evidence type="ECO:0000256" key="8">
    <source>
        <dbReference type="ARBA" id="ARBA00022763"/>
    </source>
</evidence>
<dbReference type="Gene3D" id="3.30.160.60">
    <property type="entry name" value="Classic Zinc Finger"/>
    <property type="match status" value="1"/>
</dbReference>
<dbReference type="GO" id="GO:0061630">
    <property type="term" value="F:ubiquitin protein ligase activity"/>
    <property type="evidence" value="ECO:0007669"/>
    <property type="project" value="UniProtKB-EC"/>
</dbReference>
<dbReference type="InterPro" id="IPR017907">
    <property type="entry name" value="Znf_RING_CS"/>
</dbReference>
<dbReference type="InterPro" id="IPR006642">
    <property type="entry name" value="Rad18_UBZ4"/>
</dbReference>
<dbReference type="Gene3D" id="3.30.40.10">
    <property type="entry name" value="Zinc/RING finger domain, C3HC4 (zinc finger)"/>
    <property type="match status" value="1"/>
</dbReference>
<evidence type="ECO:0000259" key="19">
    <source>
        <dbReference type="PROSITE" id="PS50800"/>
    </source>
</evidence>
<dbReference type="PROSITE" id="PS00518">
    <property type="entry name" value="ZF_RING_1"/>
    <property type="match status" value="1"/>
</dbReference>
<dbReference type="AlphaFoldDB" id="A0AAW1R4H0"/>
<evidence type="ECO:0000256" key="6">
    <source>
        <dbReference type="ARBA" id="ARBA00022679"/>
    </source>
</evidence>
<evidence type="ECO:0000256" key="10">
    <source>
        <dbReference type="ARBA" id="ARBA00022786"/>
    </source>
</evidence>
<dbReference type="GO" id="GO:0003697">
    <property type="term" value="F:single-stranded DNA binding"/>
    <property type="evidence" value="ECO:0007669"/>
    <property type="project" value="InterPro"/>
</dbReference>
<keyword evidence="7" id="KW-0479">Metal-binding</keyword>
<dbReference type="Pfam" id="PF02037">
    <property type="entry name" value="SAP"/>
    <property type="match status" value="1"/>
</dbReference>
<dbReference type="SMART" id="SM00513">
    <property type="entry name" value="SAP"/>
    <property type="match status" value="1"/>
</dbReference>
<keyword evidence="10" id="KW-0833">Ubl conjugation pathway</keyword>
<evidence type="ECO:0000256" key="17">
    <source>
        <dbReference type="SAM" id="MobiDB-lite"/>
    </source>
</evidence>
<dbReference type="InterPro" id="IPR001841">
    <property type="entry name" value="Znf_RING"/>
</dbReference>
<dbReference type="PANTHER" id="PTHR14134:SF2">
    <property type="entry name" value="E3 UBIQUITIN-PROTEIN LIGASE RAD18"/>
    <property type="match status" value="1"/>
</dbReference>
<feature type="compositionally biased region" description="Low complexity" evidence="17">
    <location>
        <begin position="232"/>
        <end position="245"/>
    </location>
</feature>
<dbReference type="GO" id="GO:0006281">
    <property type="term" value="P:DNA repair"/>
    <property type="evidence" value="ECO:0007669"/>
    <property type="project" value="UniProtKB-KW"/>
</dbReference>
<dbReference type="PANTHER" id="PTHR14134">
    <property type="entry name" value="E3 UBIQUITIN-PROTEIN LIGASE RAD18"/>
    <property type="match status" value="1"/>
</dbReference>
<dbReference type="GO" id="GO:0005634">
    <property type="term" value="C:nucleus"/>
    <property type="evidence" value="ECO:0007669"/>
    <property type="project" value="UniProtKB-SubCell"/>
</dbReference>
<organism evidence="20 21">
    <name type="scientific">Elliptochloris bilobata</name>
    <dbReference type="NCBI Taxonomy" id="381761"/>
    <lineage>
        <taxon>Eukaryota</taxon>
        <taxon>Viridiplantae</taxon>
        <taxon>Chlorophyta</taxon>
        <taxon>core chlorophytes</taxon>
        <taxon>Trebouxiophyceae</taxon>
        <taxon>Trebouxiophyceae incertae sedis</taxon>
        <taxon>Elliptochloris clade</taxon>
        <taxon>Elliptochloris</taxon>
    </lineage>
</organism>
<evidence type="ECO:0000313" key="21">
    <source>
        <dbReference type="Proteomes" id="UP001445335"/>
    </source>
</evidence>
<feature type="compositionally biased region" description="Pro residues" evidence="17">
    <location>
        <begin position="141"/>
        <end position="151"/>
    </location>
</feature>
<dbReference type="PROSITE" id="PS50089">
    <property type="entry name" value="ZF_RING_2"/>
    <property type="match status" value="1"/>
</dbReference>
<dbReference type="InterPro" id="IPR039577">
    <property type="entry name" value="Rad18"/>
</dbReference>
<dbReference type="GO" id="GO:0008270">
    <property type="term" value="F:zinc ion binding"/>
    <property type="evidence" value="ECO:0007669"/>
    <property type="project" value="UniProtKB-KW"/>
</dbReference>
<dbReference type="EC" id="2.3.2.27" evidence="5"/>
<accession>A0AAW1R4H0</accession>
<dbReference type="InterPro" id="IPR018957">
    <property type="entry name" value="Znf_C3HC4_RING-type"/>
</dbReference>
<dbReference type="Pfam" id="PF00097">
    <property type="entry name" value="zf-C3HC4"/>
    <property type="match status" value="1"/>
</dbReference>
<keyword evidence="21" id="KW-1185">Reference proteome</keyword>
<dbReference type="SUPFAM" id="SSF57850">
    <property type="entry name" value="RING/U-box"/>
    <property type="match status" value="1"/>
</dbReference>
<evidence type="ECO:0000256" key="7">
    <source>
        <dbReference type="ARBA" id="ARBA00022723"/>
    </source>
</evidence>
<feature type="domain" description="SAP" evidence="19">
    <location>
        <begin position="286"/>
        <end position="320"/>
    </location>
</feature>
<feature type="non-terminal residue" evidence="20">
    <location>
        <position position="407"/>
    </location>
</feature>
<evidence type="ECO:0000256" key="9">
    <source>
        <dbReference type="ARBA" id="ARBA00022771"/>
    </source>
</evidence>